<protein>
    <submittedName>
        <fullName evidence="3">Uncharacterized protein</fullName>
    </submittedName>
</protein>
<keyword evidence="4" id="KW-1185">Reference proteome</keyword>
<sequence length="569" mass="62189">MVHRVLIAFLLISLSYSANISVQSTLEHLEHKAIDFLQGKPLENSYIKEQFVSGSEVELPVFLQQDEEDDGSCLEEVHATITCDEGGDCSIIDDSEEFDFDVVSNEDGVLNVNVIDNDIDPDECTEEVTVSIACDGEDCVITDNSTTYELDVEEEEIDDEDGTIDVDEDIEPVEAECIEDVVVTINCVDGECDVTDDSDYFDISLSDTSGDEIVLVVNEVGLEDGECTDTAELLVECDNGECAVDDDTDLADATAVVSDLVVVDENGDVVEVDEDEAEEDLDDEEEAEEDLDDEEHEAEDLDDDEELTEDDNDLAEAAEDTDDAAEAAEDLDDADEAVEDTDDTNHIFEDMDDTSENIEDVDDNLPVSSTDTLEATEDVDDPDNIVEDVDDSEESTEDLDDADHAGEDSNDADELNEDDNDDEEAVEDLDDVNETIEDSDDADEAVEDEDDDEEAVEDEDDGEVVCVPTTEEVHVTVECIDGIDCDITDDSENYDFVVTNVGDDVIDITVVPDDLDSNDCTETVTVTMSCDEEGCNVTSDNETYDLGVLDNTVVTEEVAAPSFLSLHTN</sequence>
<evidence type="ECO:0000313" key="3">
    <source>
        <dbReference type="EMBL" id="OMJ82134.1"/>
    </source>
</evidence>
<dbReference type="AlphaFoldDB" id="A0A1R2BZC9"/>
<evidence type="ECO:0000313" key="4">
    <source>
        <dbReference type="Proteomes" id="UP000187209"/>
    </source>
</evidence>
<evidence type="ECO:0000256" key="2">
    <source>
        <dbReference type="SAM" id="SignalP"/>
    </source>
</evidence>
<dbReference type="EMBL" id="MPUH01000352">
    <property type="protein sequence ID" value="OMJ82134.1"/>
    <property type="molecule type" value="Genomic_DNA"/>
</dbReference>
<keyword evidence="2" id="KW-0732">Signal</keyword>
<feature type="compositionally biased region" description="Acidic residues" evidence="1">
    <location>
        <begin position="408"/>
        <end position="462"/>
    </location>
</feature>
<gene>
    <name evidence="3" type="ORF">SteCoe_17253</name>
</gene>
<feature type="region of interest" description="Disordered" evidence="1">
    <location>
        <begin position="266"/>
        <end position="462"/>
    </location>
</feature>
<feature type="chain" id="PRO_5012774282" evidence="2">
    <location>
        <begin position="18"/>
        <end position="569"/>
    </location>
</feature>
<feature type="signal peptide" evidence="2">
    <location>
        <begin position="1"/>
        <end position="17"/>
    </location>
</feature>
<evidence type="ECO:0000256" key="1">
    <source>
        <dbReference type="SAM" id="MobiDB-lite"/>
    </source>
</evidence>
<dbReference type="Proteomes" id="UP000187209">
    <property type="component" value="Unassembled WGS sequence"/>
</dbReference>
<comment type="caution">
    <text evidence="3">The sequence shown here is derived from an EMBL/GenBank/DDBJ whole genome shotgun (WGS) entry which is preliminary data.</text>
</comment>
<feature type="compositionally biased region" description="Acidic residues" evidence="1">
    <location>
        <begin position="266"/>
        <end position="342"/>
    </location>
</feature>
<name>A0A1R2BZC9_9CILI</name>
<proteinExistence type="predicted"/>
<feature type="compositionally biased region" description="Acidic residues" evidence="1">
    <location>
        <begin position="374"/>
        <end position="401"/>
    </location>
</feature>
<organism evidence="3 4">
    <name type="scientific">Stentor coeruleus</name>
    <dbReference type="NCBI Taxonomy" id="5963"/>
    <lineage>
        <taxon>Eukaryota</taxon>
        <taxon>Sar</taxon>
        <taxon>Alveolata</taxon>
        <taxon>Ciliophora</taxon>
        <taxon>Postciliodesmatophora</taxon>
        <taxon>Heterotrichea</taxon>
        <taxon>Heterotrichida</taxon>
        <taxon>Stentoridae</taxon>
        <taxon>Stentor</taxon>
    </lineage>
</organism>
<feature type="compositionally biased region" description="Acidic residues" evidence="1">
    <location>
        <begin position="350"/>
        <end position="363"/>
    </location>
</feature>
<accession>A0A1R2BZC9</accession>
<reference evidence="3 4" key="1">
    <citation type="submission" date="2016-11" db="EMBL/GenBank/DDBJ databases">
        <title>The macronuclear genome of Stentor coeruleus: a giant cell with tiny introns.</title>
        <authorList>
            <person name="Slabodnick M."/>
            <person name="Ruby J.G."/>
            <person name="Reiff S.B."/>
            <person name="Swart E.C."/>
            <person name="Gosai S."/>
            <person name="Prabakaran S."/>
            <person name="Witkowska E."/>
            <person name="Larue G.E."/>
            <person name="Fisher S."/>
            <person name="Freeman R.M."/>
            <person name="Gunawardena J."/>
            <person name="Chu W."/>
            <person name="Stover N.A."/>
            <person name="Gregory B.D."/>
            <person name="Nowacki M."/>
            <person name="Derisi J."/>
            <person name="Roy S.W."/>
            <person name="Marshall W.F."/>
            <person name="Sood P."/>
        </authorList>
    </citation>
    <scope>NUCLEOTIDE SEQUENCE [LARGE SCALE GENOMIC DNA]</scope>
    <source>
        <strain evidence="3">WM001</strain>
    </source>
</reference>